<comment type="caution">
    <text evidence="4">The sequence shown here is derived from an EMBL/GenBank/DDBJ whole genome shotgun (WGS) entry which is preliminary data.</text>
</comment>
<evidence type="ECO:0008006" key="6">
    <source>
        <dbReference type="Google" id="ProtNLM"/>
    </source>
</evidence>
<comment type="similarity">
    <text evidence="1">Belongs to the cytochrome b562 family.</text>
</comment>
<organism evidence="4 5">
    <name type="scientific">Alishewanella longhuensis</name>
    <dbReference type="NCBI Taxonomy" id="1091037"/>
    <lineage>
        <taxon>Bacteria</taxon>
        <taxon>Pseudomonadati</taxon>
        <taxon>Pseudomonadota</taxon>
        <taxon>Gammaproteobacteria</taxon>
        <taxon>Alteromonadales</taxon>
        <taxon>Alteromonadaceae</taxon>
        <taxon>Alishewanella</taxon>
    </lineage>
</organism>
<dbReference type="EMBL" id="BNAO01000004">
    <property type="protein sequence ID" value="GHG70176.1"/>
    <property type="molecule type" value="Genomic_DNA"/>
</dbReference>
<dbReference type="Gene3D" id="1.20.120.10">
    <property type="entry name" value="Cytochrome c/b562"/>
    <property type="match status" value="1"/>
</dbReference>
<name>A0ABQ3KYT8_9ALTE</name>
<evidence type="ECO:0000256" key="3">
    <source>
        <dbReference type="SAM" id="SignalP"/>
    </source>
</evidence>
<gene>
    <name evidence="4" type="ORF">GCM10010919_20640</name>
</gene>
<dbReference type="Proteomes" id="UP000659697">
    <property type="component" value="Unassembled WGS sequence"/>
</dbReference>
<dbReference type="SUPFAM" id="SSF47175">
    <property type="entry name" value="Cytochromes"/>
    <property type="match status" value="1"/>
</dbReference>
<dbReference type="InterPro" id="IPR009155">
    <property type="entry name" value="Cyt_b562"/>
</dbReference>
<evidence type="ECO:0000256" key="2">
    <source>
        <dbReference type="ARBA" id="ARBA00022729"/>
    </source>
</evidence>
<keyword evidence="2 3" id="KW-0732">Signal</keyword>
<evidence type="ECO:0000313" key="4">
    <source>
        <dbReference type="EMBL" id="GHG70176.1"/>
    </source>
</evidence>
<protein>
    <recommendedName>
        <fullName evidence="6">Soluble cytochrome b562</fullName>
    </recommendedName>
</protein>
<feature type="chain" id="PRO_5045358087" description="Soluble cytochrome b562" evidence="3">
    <location>
        <begin position="28"/>
        <end position="139"/>
    </location>
</feature>
<accession>A0ABQ3KYT8</accession>
<evidence type="ECO:0000256" key="1">
    <source>
        <dbReference type="ARBA" id="ARBA00005523"/>
    </source>
</evidence>
<dbReference type="Pfam" id="PF07361">
    <property type="entry name" value="Cytochrom_B562"/>
    <property type="match status" value="1"/>
</dbReference>
<feature type="signal peptide" evidence="3">
    <location>
        <begin position="1"/>
        <end position="27"/>
    </location>
</feature>
<keyword evidence="5" id="KW-1185">Reference proteome</keyword>
<sequence>MTQDEEFMVKTSVLAALFCFSVTTAMASQPVNLESTMKTMGFAFKQATEATTTAEALPFLEKLHRLTEQAKSAPLPADKASVFTEGLDKVLAELVLAKQAVASDDMSKLQQHLKQVDALKKQYHKERRFSFWQLIFGKY</sequence>
<dbReference type="InterPro" id="IPR010980">
    <property type="entry name" value="Cyt_c/b562"/>
</dbReference>
<proteinExistence type="inferred from homology"/>
<reference evidence="5" key="1">
    <citation type="journal article" date="2019" name="Int. J. Syst. Evol. Microbiol.">
        <title>The Global Catalogue of Microorganisms (GCM) 10K type strain sequencing project: providing services to taxonomists for standard genome sequencing and annotation.</title>
        <authorList>
            <consortium name="The Broad Institute Genomics Platform"/>
            <consortium name="The Broad Institute Genome Sequencing Center for Infectious Disease"/>
            <person name="Wu L."/>
            <person name="Ma J."/>
        </authorList>
    </citation>
    <scope>NUCLEOTIDE SEQUENCE [LARGE SCALE GENOMIC DNA]</scope>
    <source>
        <strain evidence="5">CGMCC 1.7003</strain>
    </source>
</reference>
<evidence type="ECO:0000313" key="5">
    <source>
        <dbReference type="Proteomes" id="UP000659697"/>
    </source>
</evidence>